<evidence type="ECO:0000256" key="4">
    <source>
        <dbReference type="SAM" id="Phobius"/>
    </source>
</evidence>
<organism evidence="5 6">
    <name type="scientific">Thermoanaerobacter thermohydrosulfuricus</name>
    <name type="common">Clostridium thermohydrosulfuricum</name>
    <dbReference type="NCBI Taxonomy" id="1516"/>
    <lineage>
        <taxon>Bacteria</taxon>
        <taxon>Bacillati</taxon>
        <taxon>Bacillota</taxon>
        <taxon>Clostridia</taxon>
        <taxon>Thermoanaerobacterales</taxon>
        <taxon>Thermoanaerobacteraceae</taxon>
        <taxon>Thermoanaerobacter</taxon>
    </lineage>
</organism>
<feature type="transmembrane region" description="Helical" evidence="4">
    <location>
        <begin position="435"/>
        <end position="464"/>
    </location>
</feature>
<proteinExistence type="inferred from homology"/>
<gene>
    <name evidence="5" type="ORF">SAMN04244560_00936</name>
</gene>
<dbReference type="AlphaFoldDB" id="A0A1G7MBD4"/>
<dbReference type="InterPro" id="IPR004995">
    <property type="entry name" value="Spore_Ger"/>
</dbReference>
<evidence type="ECO:0000256" key="3">
    <source>
        <dbReference type="SAM" id="MobiDB-lite"/>
    </source>
</evidence>
<sequence>MRFFDKIFGKKNDKKEEKNGTLASNSLKVNLDYIKNKLKDSDDVIYRDIWVGENQQYNLAIVFIDGLVDKDLINDHVLHSLLLDSRQADPSIEKIKRNLYEVIKKGTITGGDIKEITDLDKCILSILSGDTALLFDGSPEIVIISSKGWQMRSISPPEAETVVRGPREGFTETIRVNTALVRRWIRDPKLKIKQMQIGERTHTDVAVLYIEDIVDRNVLNKVMERLKNIKIDGIFESGYIEQLIEEDWHSPFPQVLSTERPDKVAASLLEGRVAILTDNTPFALIIPTTLATLFQSPEDYYERWMISSLLRILRFLAAIVALISPAVYIAFTAYHPGLIPTKLTLYVAATRQGMPFPAFFEAFIMEATFELLREAGVRLPVPIGQTIGIVGGLIIGQAAVQAGIVSPLMVIVVAVTAVASFAIPSYSAAIAFRMLRFIFMILAAVFGLYGIMLGFMIVLTHLVVLKSFGVPYLSPFVEIDISDLADTLIKAPIMYFKNRPEILDTPDRKKMKDLREEKIESIEDDRRDNNDKKQ</sequence>
<dbReference type="GO" id="GO:0009847">
    <property type="term" value="P:spore germination"/>
    <property type="evidence" value="ECO:0007669"/>
    <property type="project" value="InterPro"/>
</dbReference>
<evidence type="ECO:0000313" key="6">
    <source>
        <dbReference type="Proteomes" id="UP000183404"/>
    </source>
</evidence>
<feature type="transmembrane region" description="Helical" evidence="4">
    <location>
        <begin position="312"/>
        <end position="334"/>
    </location>
</feature>
<comment type="similarity">
    <text evidence="1">Belongs to the GerABKA family.</text>
</comment>
<dbReference type="RefSeq" id="WP_019908112.1">
    <property type="nucleotide sequence ID" value="NZ_FNBS01000017.1"/>
</dbReference>
<keyword evidence="4" id="KW-1133">Transmembrane helix</keyword>
<dbReference type="EMBL" id="FNBS01000017">
    <property type="protein sequence ID" value="SDF58904.1"/>
    <property type="molecule type" value="Genomic_DNA"/>
</dbReference>
<evidence type="ECO:0000256" key="1">
    <source>
        <dbReference type="ARBA" id="ARBA00005278"/>
    </source>
</evidence>
<dbReference type="Proteomes" id="UP000183404">
    <property type="component" value="Unassembled WGS sequence"/>
</dbReference>
<dbReference type="PIRSF" id="PIRSF005690">
    <property type="entry name" value="GerBA"/>
    <property type="match status" value="1"/>
</dbReference>
<dbReference type="InterPro" id="IPR050768">
    <property type="entry name" value="UPF0353/GerABKA_families"/>
</dbReference>
<accession>A0A1G7MBD4</accession>
<evidence type="ECO:0000313" key="5">
    <source>
        <dbReference type="EMBL" id="SDF58904.1"/>
    </source>
</evidence>
<dbReference type="GO" id="GO:0016020">
    <property type="term" value="C:membrane"/>
    <property type="evidence" value="ECO:0007669"/>
    <property type="project" value="InterPro"/>
</dbReference>
<feature type="region of interest" description="Disordered" evidence="3">
    <location>
        <begin position="507"/>
        <end position="534"/>
    </location>
</feature>
<dbReference type="PANTHER" id="PTHR22550">
    <property type="entry name" value="SPORE GERMINATION PROTEIN"/>
    <property type="match status" value="1"/>
</dbReference>
<feature type="transmembrane region" description="Helical" evidence="4">
    <location>
        <begin position="404"/>
        <end position="423"/>
    </location>
</feature>
<name>A0A1G7MBD4_THETY</name>
<evidence type="ECO:0000256" key="2">
    <source>
        <dbReference type="ARBA" id="ARBA00023136"/>
    </source>
</evidence>
<keyword evidence="2 4" id="KW-0472">Membrane</keyword>
<reference evidence="5 6" key="1">
    <citation type="submission" date="2016-10" db="EMBL/GenBank/DDBJ databases">
        <authorList>
            <person name="de Groot N.N."/>
        </authorList>
    </citation>
    <scope>NUCLEOTIDE SEQUENCE [LARGE SCALE GENOMIC DNA]</scope>
    <source>
        <strain evidence="5 6">DSM 569</strain>
    </source>
</reference>
<protein>
    <submittedName>
        <fullName evidence="5">Spore germination protein</fullName>
    </submittedName>
</protein>
<dbReference type="PANTHER" id="PTHR22550:SF5">
    <property type="entry name" value="LEUCINE ZIPPER PROTEIN 4"/>
    <property type="match status" value="1"/>
</dbReference>
<keyword evidence="4" id="KW-0812">Transmembrane</keyword>
<dbReference type="Pfam" id="PF03323">
    <property type="entry name" value="GerA"/>
    <property type="match status" value="1"/>
</dbReference>